<dbReference type="GO" id="GO:0004527">
    <property type="term" value="F:exonuclease activity"/>
    <property type="evidence" value="ECO:0007669"/>
    <property type="project" value="UniProtKB-KW"/>
</dbReference>
<evidence type="ECO:0000313" key="1">
    <source>
        <dbReference type="EMBL" id="SDX94365.1"/>
    </source>
</evidence>
<dbReference type="SUPFAM" id="SSF56219">
    <property type="entry name" value="DNase I-like"/>
    <property type="match status" value="1"/>
</dbReference>
<accession>A0A1H3FU68</accession>
<keyword evidence="2" id="KW-1185">Reference proteome</keyword>
<keyword evidence="1" id="KW-0269">Exonuclease</keyword>
<dbReference type="RefSeq" id="WP_074739556.1">
    <property type="nucleotide sequence ID" value="NZ_FNNP01000018.1"/>
</dbReference>
<dbReference type="Gene3D" id="3.60.10.10">
    <property type="entry name" value="Endonuclease/exonuclease/phosphatase"/>
    <property type="match status" value="1"/>
</dbReference>
<dbReference type="Proteomes" id="UP000183400">
    <property type="component" value="Unassembled WGS sequence"/>
</dbReference>
<proteinExistence type="predicted"/>
<name>A0A1H3FU68_9RHOB</name>
<sequence length="340" mass="37680">MKIMNWNIEWMNKWFSGNDNPVWGSSTLSAARAQLCAAKAAAVITDVAPDLLCIQEGPSATAEMNLFLSDFLSDANGPLFEFIIGSDGGAQKLYVLRRRDGRFSAMDRATDPLTQGLADSWDADVNGDMLLEGYDFTRLPLVVDVDPIGSAPIRIVVLHTKSKFVKFGESKWNDPNRRQEFVVQALEARRRISAEGFRLRIYLDSMIGADSAARVIVTGDWNDGPGRDLFERSYLTHNVADIVLGSTFTPDLIFHHPLLAHVPAQALFTARFDDFVDDIDDRPLLLDHFAISPALTPWVENAEIGHQAYEAQLTGSGTAREDRPSDHRPIIVKLGVPLTN</sequence>
<dbReference type="STRING" id="985054.SAMN05444358_11816"/>
<organism evidence="1 2">
    <name type="scientific">Ruegeria halocynthiae</name>
    <dbReference type="NCBI Taxonomy" id="985054"/>
    <lineage>
        <taxon>Bacteria</taxon>
        <taxon>Pseudomonadati</taxon>
        <taxon>Pseudomonadota</taxon>
        <taxon>Alphaproteobacteria</taxon>
        <taxon>Rhodobacterales</taxon>
        <taxon>Roseobacteraceae</taxon>
        <taxon>Ruegeria</taxon>
    </lineage>
</organism>
<dbReference type="AlphaFoldDB" id="A0A1H3FU68"/>
<dbReference type="InterPro" id="IPR036691">
    <property type="entry name" value="Endo/exonu/phosph_ase_sf"/>
</dbReference>
<protein>
    <submittedName>
        <fullName evidence="1">Endonuclease/Exonuclease/phosphatase family protein</fullName>
    </submittedName>
</protein>
<keyword evidence="1" id="KW-0378">Hydrolase</keyword>
<dbReference type="GO" id="GO:0004519">
    <property type="term" value="F:endonuclease activity"/>
    <property type="evidence" value="ECO:0007669"/>
    <property type="project" value="UniProtKB-KW"/>
</dbReference>
<keyword evidence="1" id="KW-0255">Endonuclease</keyword>
<reference evidence="2" key="1">
    <citation type="submission" date="2016-10" db="EMBL/GenBank/DDBJ databases">
        <authorList>
            <person name="Varghese N."/>
            <person name="Submissions S."/>
        </authorList>
    </citation>
    <scope>NUCLEOTIDE SEQUENCE [LARGE SCALE GENOMIC DNA]</scope>
    <source>
        <strain evidence="2">DSM 27839</strain>
    </source>
</reference>
<evidence type="ECO:0000313" key="2">
    <source>
        <dbReference type="Proteomes" id="UP000183400"/>
    </source>
</evidence>
<dbReference type="OrthoDB" id="6199360at2"/>
<dbReference type="EMBL" id="FNNP01000018">
    <property type="protein sequence ID" value="SDX94365.1"/>
    <property type="molecule type" value="Genomic_DNA"/>
</dbReference>
<keyword evidence="1" id="KW-0540">Nuclease</keyword>
<gene>
    <name evidence="1" type="ORF">SAMN05444358_11816</name>
</gene>